<dbReference type="AlphaFoldDB" id="A0AAV4D4Z8"/>
<gene>
    <name evidence="2" type="ORF">PoB_006573400</name>
</gene>
<dbReference type="EMBL" id="BLXT01007473">
    <property type="protein sequence ID" value="GFO39229.1"/>
    <property type="molecule type" value="Genomic_DNA"/>
</dbReference>
<keyword evidence="3" id="KW-1185">Reference proteome</keyword>
<organism evidence="2 3">
    <name type="scientific">Plakobranchus ocellatus</name>
    <dbReference type="NCBI Taxonomy" id="259542"/>
    <lineage>
        <taxon>Eukaryota</taxon>
        <taxon>Metazoa</taxon>
        <taxon>Spiralia</taxon>
        <taxon>Lophotrochozoa</taxon>
        <taxon>Mollusca</taxon>
        <taxon>Gastropoda</taxon>
        <taxon>Heterobranchia</taxon>
        <taxon>Euthyneura</taxon>
        <taxon>Panpulmonata</taxon>
        <taxon>Sacoglossa</taxon>
        <taxon>Placobranchoidea</taxon>
        <taxon>Plakobranchidae</taxon>
        <taxon>Plakobranchus</taxon>
    </lineage>
</organism>
<accession>A0AAV4D4Z8</accession>
<feature type="region of interest" description="Disordered" evidence="1">
    <location>
        <begin position="241"/>
        <end position="329"/>
    </location>
</feature>
<feature type="compositionally biased region" description="Basic and acidic residues" evidence="1">
    <location>
        <begin position="259"/>
        <end position="281"/>
    </location>
</feature>
<evidence type="ECO:0000256" key="1">
    <source>
        <dbReference type="SAM" id="MobiDB-lite"/>
    </source>
</evidence>
<feature type="compositionally biased region" description="Polar residues" evidence="1">
    <location>
        <begin position="53"/>
        <end position="75"/>
    </location>
</feature>
<evidence type="ECO:0000313" key="3">
    <source>
        <dbReference type="Proteomes" id="UP000735302"/>
    </source>
</evidence>
<dbReference type="Proteomes" id="UP000735302">
    <property type="component" value="Unassembled WGS sequence"/>
</dbReference>
<comment type="caution">
    <text evidence="2">The sequence shown here is derived from an EMBL/GenBank/DDBJ whole genome shotgun (WGS) entry which is preliminary data.</text>
</comment>
<feature type="compositionally biased region" description="Polar residues" evidence="1">
    <location>
        <begin position="311"/>
        <end position="322"/>
    </location>
</feature>
<sequence>MPPAAGTGTGPRRTVLGGVYPATESCRWCTSCPPIPPWSGHAPGSRPLEHNTTECPQSSATTTRSRQPARQNNSSLVQESLAVALALNEQFKSSRRQQAAGFCGSEGRFATESEALLAAADQKFTTSRLLYTTYIHNTTVREWNCLPLEEGKVEGCHMLKQIKTKGRIVSDLKHRMEIGTAAMLALSGAVRCPERETPHRLCTDRRRTKANLVASQAQRGGPDLDKASSLGLYYDSSFKGRRAPVGEGMGRRPLTVSLHDTDMYNGGKERARVKTERQSRLKDRKTKGPQCAEAPKGGVPKPSTKLPRGGDTSTGMVPAQTSGKERHSRPIMLAATNLSKQCKHGAPHSLPFRSCGKVRTFTHTQRDEV</sequence>
<feature type="region of interest" description="Disordered" evidence="1">
    <location>
        <begin position="43"/>
        <end position="75"/>
    </location>
</feature>
<protein>
    <submittedName>
        <fullName evidence="2">Uncharacterized protein</fullName>
    </submittedName>
</protein>
<evidence type="ECO:0000313" key="2">
    <source>
        <dbReference type="EMBL" id="GFO39229.1"/>
    </source>
</evidence>
<name>A0AAV4D4Z8_9GAST</name>
<reference evidence="2 3" key="1">
    <citation type="journal article" date="2021" name="Elife">
        <title>Chloroplast acquisition without the gene transfer in kleptoplastic sea slugs, Plakobranchus ocellatus.</title>
        <authorList>
            <person name="Maeda T."/>
            <person name="Takahashi S."/>
            <person name="Yoshida T."/>
            <person name="Shimamura S."/>
            <person name="Takaki Y."/>
            <person name="Nagai Y."/>
            <person name="Toyoda A."/>
            <person name="Suzuki Y."/>
            <person name="Arimoto A."/>
            <person name="Ishii H."/>
            <person name="Satoh N."/>
            <person name="Nishiyama T."/>
            <person name="Hasebe M."/>
            <person name="Maruyama T."/>
            <person name="Minagawa J."/>
            <person name="Obokata J."/>
            <person name="Shigenobu S."/>
        </authorList>
    </citation>
    <scope>NUCLEOTIDE SEQUENCE [LARGE SCALE GENOMIC DNA]</scope>
</reference>
<proteinExistence type="predicted"/>